<keyword evidence="3" id="KW-1185">Reference proteome</keyword>
<sequence>MRGGSATDRSGAGTDSGSVRSCGASRSKVRSGPEFSASDDSLACSCSCVESPLAKSWRRVPGPPRVALFAGADAASRWAADVVVVSPRLPGGIAGLVMTCRPESC</sequence>
<name>A0ABP6RWA1_9PSEU</name>
<protein>
    <submittedName>
        <fullName evidence="2">Uncharacterized protein</fullName>
    </submittedName>
</protein>
<evidence type="ECO:0000256" key="1">
    <source>
        <dbReference type="SAM" id="MobiDB-lite"/>
    </source>
</evidence>
<organism evidence="2 3">
    <name type="scientific">Saccharopolyspora gregorii</name>
    <dbReference type="NCBI Taxonomy" id="33914"/>
    <lineage>
        <taxon>Bacteria</taxon>
        <taxon>Bacillati</taxon>
        <taxon>Actinomycetota</taxon>
        <taxon>Actinomycetes</taxon>
        <taxon>Pseudonocardiales</taxon>
        <taxon>Pseudonocardiaceae</taxon>
        <taxon>Saccharopolyspora</taxon>
    </lineage>
</organism>
<gene>
    <name evidence="2" type="ORF">GCM10020366_47450</name>
</gene>
<proteinExistence type="predicted"/>
<comment type="caution">
    <text evidence="2">The sequence shown here is derived from an EMBL/GenBank/DDBJ whole genome shotgun (WGS) entry which is preliminary data.</text>
</comment>
<feature type="region of interest" description="Disordered" evidence="1">
    <location>
        <begin position="1"/>
        <end position="41"/>
    </location>
</feature>
<reference evidence="3" key="1">
    <citation type="journal article" date="2019" name="Int. J. Syst. Evol. Microbiol.">
        <title>The Global Catalogue of Microorganisms (GCM) 10K type strain sequencing project: providing services to taxonomists for standard genome sequencing and annotation.</title>
        <authorList>
            <consortium name="The Broad Institute Genomics Platform"/>
            <consortium name="The Broad Institute Genome Sequencing Center for Infectious Disease"/>
            <person name="Wu L."/>
            <person name="Ma J."/>
        </authorList>
    </citation>
    <scope>NUCLEOTIDE SEQUENCE [LARGE SCALE GENOMIC DNA]</scope>
    <source>
        <strain evidence="3">JCM 9687</strain>
    </source>
</reference>
<evidence type="ECO:0000313" key="2">
    <source>
        <dbReference type="EMBL" id="GAA3361853.1"/>
    </source>
</evidence>
<evidence type="ECO:0000313" key="3">
    <source>
        <dbReference type="Proteomes" id="UP001500483"/>
    </source>
</evidence>
<dbReference type="EMBL" id="BAAAYK010000038">
    <property type="protein sequence ID" value="GAA3361853.1"/>
    <property type="molecule type" value="Genomic_DNA"/>
</dbReference>
<accession>A0ABP6RWA1</accession>
<dbReference type="Proteomes" id="UP001500483">
    <property type="component" value="Unassembled WGS sequence"/>
</dbReference>